<evidence type="ECO:0000256" key="3">
    <source>
        <dbReference type="ARBA" id="ARBA00022603"/>
    </source>
</evidence>
<dbReference type="OrthoDB" id="308383at2759"/>
<dbReference type="GO" id="GO:0042054">
    <property type="term" value="F:histone methyltransferase activity"/>
    <property type="evidence" value="ECO:0007669"/>
    <property type="project" value="InterPro"/>
</dbReference>
<feature type="compositionally biased region" description="Basic residues" evidence="8">
    <location>
        <begin position="197"/>
        <end position="206"/>
    </location>
</feature>
<feature type="compositionally biased region" description="Low complexity" evidence="8">
    <location>
        <begin position="369"/>
        <end position="383"/>
    </location>
</feature>
<sequence>MADSSDSSDEEFEFRDPVTGEVVLPRSTLPTSSSNGSKSAAPPSSSTARKPTTVGAWATPSNSQPRAGPSGSQRGRDVGGSGSVQAQGQRRRQSTGGANEQPQTGGAVATANVSNGFKKRATHVISLSDTSDESAGEATAAGRDRVANGRRQQAATPLANGNVATAHCSSSRLERADRQQAASSEDELAIRPASARRPSHLLKRPRQSAPAAPAIHTNGADAAATAAKRASRPPDGAGRATTSDIGPNPGSTSAHSSNPTRRWSDASKQTASAGAVSRQATDATPRAGPSTSRADAPAQPGPSRQNPPASDRRKFMSTSSAAFPAVPPSSSASPNYRMPAALRKALGQSSPNGAALNGRSPPLTTNNLASSVSPTSAAAPSTSRIVKPKPILPAPRSAFNRPPEDHSAPRQAPRQQPAASSSSAAPALSGAARNDARQANDDQLPLNGRPDLENRQSATASQAGVAGAPARAKDTGDDSDIEILSEVPAIAAVGNAAPASQGLAGSVSSRSPIPQRAAEPDSSRSPTPVPRHERNLGFAGSSSPGTGQVGDQLEVQAGLLADEEDNEDEQDKRDGVPLRRQYSRVVPDSDEEAAGPSAPVLGQLPAAPRLNVSLVGNANSGSSIKAPRRSHQVARAMSGGFTARKSTTLSRPQSTIPAPVQADEDHLQGLPASATDKPAQVDEPTDGSSPAQPAPPAQLVVKEQARPVQSAPRPGVAKKSAVLTRPQPATPAPLKPAPAPSSSKRVAEGPPSDASDAANRSKRPRRAAAAAADAANGKSAQKARKTPRQRAETTAASSVAQVLGPIAIAGDDAGKQTNEMLQATSRADMQMRAEEFVRRQQFEQPWNRVIAGPSYDRLDEFSTDIQDAVNRRERRFAELHPDELPVRVQYKEMFEQMILEANSKEYPPTAPGARPKIRVCGPADAPPEAWSSPPFEFVYTNRIVYDADIVPVQAPGCGCTGSCGESENRKSCSCLHRQIAASKTRVGGSKRSDRQDFAYDRDSCLFDDVLSLQDPIIECNSQCGCGPECINRVVGQRKGISVDIFWTGIAGWGVRLSKDYEGDLVNGSHLSSRVKRGAPLAVYAGELMRSPEAYARDDLVYSYIERNYIYDLDHWTIGEEIKAHAPAAITKKLAIAAPEASHKITSPGKTKVKGKSADDLPVSANLPFDIEGFSSFYSIDAYNYGNWTRFANHVCEGFNVVPRPVYVDEGDVTRPLWVYFASKHILPGEEINISYFGESEPNPQEYGMTDAEWVIAANKQRAEAPAAHRCYCGKRLCRGRMFHVSGEMFWEKREAEK</sequence>
<keyword evidence="5" id="KW-0949">S-adenosyl-L-methionine</keyword>
<dbReference type="PANTHER" id="PTHR46223:SF3">
    <property type="entry name" value="HISTONE-LYSINE N-METHYLTRANSFERASE SET-23"/>
    <property type="match status" value="1"/>
</dbReference>
<evidence type="ECO:0000256" key="4">
    <source>
        <dbReference type="ARBA" id="ARBA00022679"/>
    </source>
</evidence>
<evidence type="ECO:0000256" key="8">
    <source>
        <dbReference type="SAM" id="MobiDB-lite"/>
    </source>
</evidence>
<evidence type="ECO:0000259" key="9">
    <source>
        <dbReference type="PROSITE" id="PS50280"/>
    </source>
</evidence>
<dbReference type="PROSITE" id="PS50280">
    <property type="entry name" value="SET"/>
    <property type="match status" value="1"/>
</dbReference>
<feature type="compositionally biased region" description="Low complexity" evidence="8">
    <location>
        <begin position="30"/>
        <end position="53"/>
    </location>
</feature>
<accession>A0A061B286</accession>
<feature type="region of interest" description="Disordered" evidence="8">
    <location>
        <begin position="1"/>
        <end position="480"/>
    </location>
</feature>
<feature type="domain" description="Post-SET" evidence="10">
    <location>
        <begin position="1266"/>
        <end position="1282"/>
    </location>
</feature>
<protein>
    <submittedName>
        <fullName evidence="11">RHTO0S08e08240g1_1</fullName>
    </submittedName>
</protein>
<keyword evidence="4" id="KW-0808">Transferase</keyword>
<dbReference type="PANTHER" id="PTHR46223">
    <property type="entry name" value="HISTONE-LYSINE N-METHYLTRANSFERASE SUV39H"/>
    <property type="match status" value="1"/>
</dbReference>
<feature type="compositionally biased region" description="Polar residues" evidence="8">
    <location>
        <begin position="644"/>
        <end position="656"/>
    </location>
</feature>
<feature type="compositionally biased region" description="Polar residues" evidence="8">
    <location>
        <begin position="614"/>
        <end position="623"/>
    </location>
</feature>
<dbReference type="GO" id="GO:0032259">
    <property type="term" value="P:methylation"/>
    <property type="evidence" value="ECO:0007669"/>
    <property type="project" value="UniProtKB-KW"/>
</dbReference>
<evidence type="ECO:0000256" key="2">
    <source>
        <dbReference type="ARBA" id="ARBA00022454"/>
    </source>
</evidence>
<dbReference type="InterPro" id="IPR007728">
    <property type="entry name" value="Pre-SET_dom"/>
</dbReference>
<evidence type="ECO:0000256" key="1">
    <source>
        <dbReference type="ARBA" id="ARBA00004286"/>
    </source>
</evidence>
<dbReference type="EMBL" id="LK052943">
    <property type="protein sequence ID" value="CDR43940.1"/>
    <property type="molecule type" value="Genomic_DNA"/>
</dbReference>
<comment type="subcellular location">
    <subcellularLocation>
        <location evidence="1">Chromosome</location>
    </subcellularLocation>
</comment>
<dbReference type="Pfam" id="PF05033">
    <property type="entry name" value="Pre-SET"/>
    <property type="match status" value="1"/>
</dbReference>
<dbReference type="GO" id="GO:0008270">
    <property type="term" value="F:zinc ion binding"/>
    <property type="evidence" value="ECO:0007669"/>
    <property type="project" value="InterPro"/>
</dbReference>
<feature type="compositionally biased region" description="Low complexity" evidence="8">
    <location>
        <begin position="409"/>
        <end position="433"/>
    </location>
</feature>
<evidence type="ECO:0000256" key="6">
    <source>
        <dbReference type="ARBA" id="ARBA00022723"/>
    </source>
</evidence>
<dbReference type="InterPro" id="IPR003616">
    <property type="entry name" value="Post-SET_dom"/>
</dbReference>
<keyword evidence="6" id="KW-0479">Metal-binding</keyword>
<feature type="region of interest" description="Disordered" evidence="8">
    <location>
        <begin position="498"/>
        <end position="797"/>
    </location>
</feature>
<keyword evidence="7" id="KW-0862">Zinc</keyword>
<dbReference type="InterPro" id="IPR001214">
    <property type="entry name" value="SET_dom"/>
</dbReference>
<evidence type="ECO:0000256" key="5">
    <source>
        <dbReference type="ARBA" id="ARBA00022691"/>
    </source>
</evidence>
<organism evidence="11">
    <name type="scientific">Rhodotorula toruloides</name>
    <name type="common">Yeast</name>
    <name type="synonym">Rhodosporidium toruloides</name>
    <dbReference type="NCBI Taxonomy" id="5286"/>
    <lineage>
        <taxon>Eukaryota</taxon>
        <taxon>Fungi</taxon>
        <taxon>Dikarya</taxon>
        <taxon>Basidiomycota</taxon>
        <taxon>Pucciniomycotina</taxon>
        <taxon>Microbotryomycetes</taxon>
        <taxon>Sporidiobolales</taxon>
        <taxon>Sporidiobolaceae</taxon>
        <taxon>Rhodotorula</taxon>
    </lineage>
</organism>
<feature type="compositionally biased region" description="Acidic residues" evidence="8">
    <location>
        <begin position="1"/>
        <end position="13"/>
    </location>
</feature>
<dbReference type="PROSITE" id="PS50868">
    <property type="entry name" value="POST_SET"/>
    <property type="match status" value="1"/>
</dbReference>
<feature type="compositionally biased region" description="Polar residues" evidence="8">
    <location>
        <begin position="59"/>
        <end position="73"/>
    </location>
</feature>
<dbReference type="SUPFAM" id="SSF82199">
    <property type="entry name" value="SET domain"/>
    <property type="match status" value="1"/>
</dbReference>
<dbReference type="GO" id="GO:0005694">
    <property type="term" value="C:chromosome"/>
    <property type="evidence" value="ECO:0007669"/>
    <property type="project" value="UniProtKB-SubCell"/>
</dbReference>
<dbReference type="SMART" id="SM00317">
    <property type="entry name" value="SET"/>
    <property type="match status" value="1"/>
</dbReference>
<feature type="compositionally biased region" description="Polar residues" evidence="8">
    <location>
        <begin position="95"/>
        <end position="104"/>
    </location>
</feature>
<feature type="compositionally biased region" description="Low complexity" evidence="8">
    <location>
        <begin position="317"/>
        <end position="334"/>
    </location>
</feature>
<dbReference type="Pfam" id="PF00856">
    <property type="entry name" value="SET"/>
    <property type="match status" value="1"/>
</dbReference>
<feature type="compositionally biased region" description="Pro residues" evidence="8">
    <location>
        <begin position="728"/>
        <end position="739"/>
    </location>
</feature>
<keyword evidence="2" id="KW-0158">Chromosome</keyword>
<proteinExistence type="predicted"/>
<feature type="compositionally biased region" description="Low complexity" evidence="8">
    <location>
        <begin position="767"/>
        <end position="780"/>
    </location>
</feature>
<gene>
    <name evidence="11" type="ORF">RHTO0S_08e08240g</name>
</gene>
<dbReference type="InterPro" id="IPR046341">
    <property type="entry name" value="SET_dom_sf"/>
</dbReference>
<reference evidence="11" key="1">
    <citation type="journal article" date="2014" name="Genome Announc.">
        <title>Draft genome sequence of Rhodosporidium toruloides CECT1137, an oleaginous yeast of biotechnological interest.</title>
        <authorList>
            <person name="Morin N."/>
            <person name="Calcas X."/>
            <person name="Devillers H."/>
            <person name="Durrens P."/>
            <person name="Sherman D.J."/>
            <person name="Nicaud J.-M."/>
            <person name="Neuveglise C."/>
        </authorList>
    </citation>
    <scope>NUCLEOTIDE SEQUENCE</scope>
    <source>
        <strain evidence="11">CECT1137</strain>
    </source>
</reference>
<dbReference type="Gene3D" id="2.170.270.10">
    <property type="entry name" value="SET domain"/>
    <property type="match status" value="1"/>
</dbReference>
<dbReference type="InterPro" id="IPR050973">
    <property type="entry name" value="H3K9_Histone-Lys_N-MTase"/>
</dbReference>
<evidence type="ECO:0000313" key="11">
    <source>
        <dbReference type="EMBL" id="CDR43940.1"/>
    </source>
</evidence>
<name>A0A061B286_RHOTO</name>
<evidence type="ECO:0000259" key="10">
    <source>
        <dbReference type="PROSITE" id="PS50868"/>
    </source>
</evidence>
<feature type="domain" description="SET" evidence="9">
    <location>
        <begin position="1040"/>
        <end position="1236"/>
    </location>
</feature>
<dbReference type="GO" id="GO:0005634">
    <property type="term" value="C:nucleus"/>
    <property type="evidence" value="ECO:0007669"/>
    <property type="project" value="InterPro"/>
</dbReference>
<keyword evidence="3" id="KW-0489">Methyltransferase</keyword>
<evidence type="ECO:0000256" key="7">
    <source>
        <dbReference type="ARBA" id="ARBA00022833"/>
    </source>
</evidence>
<feature type="compositionally biased region" description="Polar residues" evidence="8">
    <location>
        <begin position="240"/>
        <end position="282"/>
    </location>
</feature>